<dbReference type="Pfam" id="PF01183">
    <property type="entry name" value="Glyco_hydro_25"/>
    <property type="match status" value="1"/>
</dbReference>
<evidence type="ECO:0000256" key="1">
    <source>
        <dbReference type="ARBA" id="ARBA00010646"/>
    </source>
</evidence>
<reference evidence="4 5" key="1">
    <citation type="journal article" date="2003" name="Proc. Natl. Acad. Sci. U.S.A.">
        <title>Complete genome sequence of Lactobacillus plantarum WCFS1.</title>
        <authorList>
            <person name="Kleerebezem M."/>
            <person name="Boekhorst J."/>
            <person name="van Kranenburg R."/>
            <person name="Molenaar D."/>
            <person name="Kuipers O.P."/>
            <person name="Leer R."/>
            <person name="Tarchini R."/>
            <person name="Peters S.A."/>
            <person name="Sandbrink H.M."/>
            <person name="Fiers M.W."/>
            <person name="Stiekema W."/>
            <person name="Lankhorst R.M."/>
            <person name="Bron P.A."/>
            <person name="Hoffer S.M."/>
            <person name="Groot M.N."/>
            <person name="Kerkhoven R."/>
            <person name="de Vries M."/>
            <person name="Ursing B."/>
            <person name="de Vos W.M."/>
            <person name="Siezen R.J."/>
        </authorList>
    </citation>
    <scope>NUCLEOTIDE SEQUENCE [LARGE SCALE GENOMIC DNA]</scope>
    <source>
        <strain evidence="5">ATCC BAA-793 / NCIMB 8826 / WCFS1</strain>
    </source>
</reference>
<dbReference type="Pfam" id="PF06605">
    <property type="entry name" value="Prophage_tail"/>
    <property type="match status" value="1"/>
</dbReference>
<evidence type="ECO:0000313" key="4">
    <source>
        <dbReference type="EMBL" id="CCC78152.1"/>
    </source>
</evidence>
<dbReference type="InterPro" id="IPR017853">
    <property type="entry name" value="GH"/>
</dbReference>
<dbReference type="GO" id="GO:0009253">
    <property type="term" value="P:peptidoglycan catabolic process"/>
    <property type="evidence" value="ECO:0007669"/>
    <property type="project" value="InterPro"/>
</dbReference>
<dbReference type="InterPro" id="IPR010572">
    <property type="entry name" value="Tail_dom"/>
</dbReference>
<dbReference type="PANTHER" id="PTHR34135:SF1">
    <property type="entry name" value="GLYCOSYL HYDROLASE FAMILY 25"/>
    <property type="match status" value="1"/>
</dbReference>
<dbReference type="NCBIfam" id="TIGR01665">
    <property type="entry name" value="put_anti_recept"/>
    <property type="match status" value="1"/>
</dbReference>
<protein>
    <submittedName>
        <fullName evidence="4">Prophage P1 protein 52, endolysin</fullName>
    </submittedName>
</protein>
<dbReference type="Proteomes" id="UP000000432">
    <property type="component" value="Chromosome"/>
</dbReference>
<reference evidence="4 5" key="3">
    <citation type="journal article" date="2012" name="J. Bacteriol.">
        <title>Complete resequencing and reannotation of the Lactobacillus plantarum WCFS1 genome.</title>
        <authorList>
            <person name="Siezen R.J."/>
            <person name="Francke C."/>
            <person name="Renckens B."/>
            <person name="Boekhorst J."/>
            <person name="Wels M."/>
            <person name="Kleerebezem M."/>
            <person name="van Hijum S.A.F.T."/>
        </authorList>
    </citation>
    <scope>NUCLEOTIDE SEQUENCE [LARGE SCALE GENOMIC DNA]</scope>
    <source>
        <strain evidence="5">ATCC BAA-793 / NCIMB 8826 / WCFS1</strain>
    </source>
</reference>
<dbReference type="eggNOG" id="COG3757">
    <property type="taxonomic scope" value="Bacteria"/>
</dbReference>
<evidence type="ECO:0000256" key="2">
    <source>
        <dbReference type="SAM" id="MobiDB-lite"/>
    </source>
</evidence>
<organism evidence="4 5">
    <name type="scientific">Lactiplantibacillus plantarum (strain ATCC BAA-793 / NCIMB 8826 / WCFS1)</name>
    <name type="common">Lactobacillus plantarum</name>
    <dbReference type="NCBI Taxonomy" id="220668"/>
    <lineage>
        <taxon>Bacteria</taxon>
        <taxon>Bacillati</taxon>
        <taxon>Bacillota</taxon>
        <taxon>Bacilli</taxon>
        <taxon>Lactobacillales</taxon>
        <taxon>Lactobacillaceae</taxon>
        <taxon>Lactiplantibacillus</taxon>
    </lineage>
</organism>
<dbReference type="InterPro" id="IPR007119">
    <property type="entry name" value="Phage_tail_spike_N"/>
</dbReference>
<dbReference type="SUPFAM" id="SSF51445">
    <property type="entry name" value="(Trans)glycosidases"/>
    <property type="match status" value="1"/>
</dbReference>
<dbReference type="CAZy" id="GH25">
    <property type="family name" value="Glycoside Hydrolase Family 25"/>
</dbReference>
<proteinExistence type="inferred from homology"/>
<dbReference type="OrthoDB" id="5056238at2"/>
<dbReference type="InterPro" id="IPR002053">
    <property type="entry name" value="Glyco_hydro_25"/>
</dbReference>
<feature type="domain" description="Tail spike" evidence="3">
    <location>
        <begin position="111"/>
        <end position="375"/>
    </location>
</feature>
<dbReference type="PATRIC" id="fig|220668.9.peg.567"/>
<name>F9ULR3_LACPL</name>
<feature type="region of interest" description="Disordered" evidence="2">
    <location>
        <begin position="394"/>
        <end position="426"/>
    </location>
</feature>
<dbReference type="Gene3D" id="3.20.20.80">
    <property type="entry name" value="Glycosidases"/>
    <property type="match status" value="1"/>
</dbReference>
<reference key="2">
    <citation type="submission" date="2011-06" db="EMBL/GenBank/DDBJ databases">
        <title>Complete resequencing and reannotation of the Lactobacillus plantarum WCFS1 genome.</title>
        <authorList>
            <person name="Siezen R.J."/>
            <person name="Francke C."/>
            <person name="Renckens B."/>
            <person name="Boekhorst J."/>
            <person name="Wels M."/>
            <person name="Kleerebezem M."/>
            <person name="van Hijum S.A.F.T."/>
        </authorList>
    </citation>
    <scope>NUCLEOTIDE SEQUENCE</scope>
    <source>
        <strain>WCFS1</strain>
    </source>
</reference>
<dbReference type="GO" id="GO:0016052">
    <property type="term" value="P:carbohydrate catabolic process"/>
    <property type="evidence" value="ECO:0007669"/>
    <property type="project" value="TreeGrafter"/>
</dbReference>
<comment type="similarity">
    <text evidence="1">Belongs to the glycosyl hydrolase 25 family.</text>
</comment>
<evidence type="ECO:0000313" key="5">
    <source>
        <dbReference type="Proteomes" id="UP000000432"/>
    </source>
</evidence>
<keyword evidence="5" id="KW-1185">Reference proteome</keyword>
<dbReference type="eggNOG" id="COG4926">
    <property type="taxonomic scope" value="Bacteria"/>
</dbReference>
<dbReference type="RefSeq" id="WP_011101125.1">
    <property type="nucleotide sequence ID" value="NC_004567.2"/>
</dbReference>
<sequence>MYKILVRETYRGNEEAINEPDVYGNRIVSGSLSLVSGGIDTGTLAISLENTLFNRILPYRWFIRIEDLQTKETIFRGRFIKVSKVYSTTHTQTLSFESELAYLHDSAQVYREIHNTSVNDFLQIIIDEHNRQVDDFKKITLGTIDVINSTDNVYRYLDETKDTLDNITDKLVNRLGGFLRIGRNPHSQLILDYVNRLGTDTKQTIELGVNLKSFTRDLNVNNLITRLVPLGAEKAQKDDQRDSNKPIPKIDISSVNNGSRYLDDPKLIDKFGIIQKVNVWDDVHDARILKTKGEQYLKEQVSAEIAWSVDIVNLALIDKRFQSFAVGNSYRIIDKFMDIDETISVSEKEVDLVNPQTVTIKIGNQNKKLTSQQINQIRIINQLKKFSEYITSFNTQNNVPDSPNGSQPNQPHDKPHDQPHDQPSYYNGAIVDVSEFQSDINWSQVRNAGLALGVIRIQDGENYIDVKHVKNLQGVLANNLNYAVYAFFRGVNEADSQAEARAFYQRVQNVVKGQQQPRFYALDIEAIENNNMRGTVNAYISQLNDLGILNSQIVLYIANHLYQQLNLDTTKVGSIWIPSYGTKPRYPYDLWQYTDKGTLAGIPTKVDMSQDPSTRFKNQYLTRR</sequence>
<accession>F9ULR3</accession>
<dbReference type="HOGENOM" id="CLU_028587_0_0_9"/>
<dbReference type="PANTHER" id="PTHR34135">
    <property type="entry name" value="LYSOZYME"/>
    <property type="match status" value="1"/>
</dbReference>
<dbReference type="AlphaFoldDB" id="F9ULR3"/>
<evidence type="ECO:0000259" key="3">
    <source>
        <dbReference type="Pfam" id="PF06605"/>
    </source>
</evidence>
<gene>
    <name evidence="4" type="ordered locus">lp_0675</name>
</gene>
<feature type="compositionally biased region" description="Polar residues" evidence="2">
    <location>
        <begin position="394"/>
        <end position="410"/>
    </location>
</feature>
<dbReference type="CDD" id="cd06523">
    <property type="entry name" value="GH25_PlyB-like"/>
    <property type="match status" value="1"/>
</dbReference>
<dbReference type="EMBL" id="AL935263">
    <property type="protein sequence ID" value="CCC78152.1"/>
    <property type="molecule type" value="Genomic_DNA"/>
</dbReference>
<dbReference type="STRING" id="220668.lp_0675"/>
<dbReference type="KEGG" id="lpl:lp_0675"/>
<dbReference type="GO" id="GO:0003796">
    <property type="term" value="F:lysozyme activity"/>
    <property type="evidence" value="ECO:0007669"/>
    <property type="project" value="InterPro"/>
</dbReference>
<dbReference type="GO" id="GO:0016998">
    <property type="term" value="P:cell wall macromolecule catabolic process"/>
    <property type="evidence" value="ECO:0007669"/>
    <property type="project" value="InterPro"/>
</dbReference>
<dbReference type="PROSITE" id="PS51904">
    <property type="entry name" value="GLYCOSYL_HYDROL_F25_2"/>
    <property type="match status" value="1"/>
</dbReference>
<feature type="compositionally biased region" description="Basic and acidic residues" evidence="2">
    <location>
        <begin position="411"/>
        <end position="420"/>
    </location>
</feature>
<dbReference type="EnsemblBacteria" id="CCC78152">
    <property type="protein sequence ID" value="CCC78152"/>
    <property type="gene ID" value="lp_0675"/>
</dbReference>